<dbReference type="Proteomes" id="UP000015101">
    <property type="component" value="Unassembled WGS sequence"/>
</dbReference>
<dbReference type="Gene3D" id="2.60.40.10">
    <property type="entry name" value="Immunoglobulins"/>
    <property type="match status" value="1"/>
</dbReference>
<reference evidence="5 7" key="2">
    <citation type="journal article" date="2013" name="Nature">
        <title>Insights into bilaterian evolution from three spiralian genomes.</title>
        <authorList>
            <person name="Simakov O."/>
            <person name="Marletaz F."/>
            <person name="Cho S.J."/>
            <person name="Edsinger-Gonzales E."/>
            <person name="Havlak P."/>
            <person name="Hellsten U."/>
            <person name="Kuo D.H."/>
            <person name="Larsson T."/>
            <person name="Lv J."/>
            <person name="Arendt D."/>
            <person name="Savage R."/>
            <person name="Osoegawa K."/>
            <person name="de Jong P."/>
            <person name="Grimwood J."/>
            <person name="Chapman J.A."/>
            <person name="Shapiro H."/>
            <person name="Aerts A."/>
            <person name="Otillar R.P."/>
            <person name="Terry A.Y."/>
            <person name="Boore J.L."/>
            <person name="Grigoriev I.V."/>
            <person name="Lindberg D.R."/>
            <person name="Seaver E.C."/>
            <person name="Weisblat D.A."/>
            <person name="Putnam N.H."/>
            <person name="Rokhsar D.S."/>
        </authorList>
    </citation>
    <scope>NUCLEOTIDE SEQUENCE</scope>
</reference>
<accession>T1F626</accession>
<dbReference type="KEGG" id="hro:HELRODRAFT_172886"/>
<dbReference type="FunFam" id="2.60.40.1930:FF:000001">
    <property type="entry name" value="CD109 isoform 3"/>
    <property type="match status" value="1"/>
</dbReference>
<keyword evidence="1" id="KW-0732">Signal</keyword>
<dbReference type="Pfam" id="PF01835">
    <property type="entry name" value="MG2"/>
    <property type="match status" value="1"/>
</dbReference>
<evidence type="ECO:0000256" key="3">
    <source>
        <dbReference type="ARBA" id="ARBA00023180"/>
    </source>
</evidence>
<dbReference type="InterPro" id="IPR041555">
    <property type="entry name" value="MG3"/>
</dbReference>
<dbReference type="GO" id="GO:0004866">
    <property type="term" value="F:endopeptidase inhibitor activity"/>
    <property type="evidence" value="ECO:0007669"/>
    <property type="project" value="InterPro"/>
</dbReference>
<evidence type="ECO:0000313" key="6">
    <source>
        <dbReference type="EnsemblMetazoa" id="HelroP172886"/>
    </source>
</evidence>
<feature type="domain" description="Alpha-2-macroglobulin bait region" evidence="4">
    <location>
        <begin position="454"/>
        <end position="571"/>
    </location>
</feature>
<evidence type="ECO:0000259" key="4">
    <source>
        <dbReference type="SMART" id="SM01359"/>
    </source>
</evidence>
<proteinExistence type="predicted"/>
<dbReference type="GeneID" id="20204275"/>
<dbReference type="InterPro" id="IPR002890">
    <property type="entry name" value="MG2"/>
</dbReference>
<dbReference type="EMBL" id="AMQM01004396">
    <property type="status" value="NOT_ANNOTATED_CDS"/>
    <property type="molecule type" value="Genomic_DNA"/>
</dbReference>
<dbReference type="EMBL" id="KB096551">
    <property type="protein sequence ID" value="ESO03862.1"/>
    <property type="molecule type" value="Genomic_DNA"/>
</dbReference>
<keyword evidence="3" id="KW-0325">Glycoprotein</keyword>
<dbReference type="OMA" id="KYYSEWN"/>
<evidence type="ECO:0000313" key="7">
    <source>
        <dbReference type="Proteomes" id="UP000015101"/>
    </source>
</evidence>
<dbReference type="OrthoDB" id="6155561at2759"/>
<dbReference type="RefSeq" id="XP_009017798.1">
    <property type="nucleotide sequence ID" value="XM_009019550.1"/>
</dbReference>
<dbReference type="InterPro" id="IPR013783">
    <property type="entry name" value="Ig-like_fold"/>
</dbReference>
<dbReference type="PANTHER" id="PTHR11412:SF136">
    <property type="entry name" value="CD109 ANTIGEN"/>
    <property type="match status" value="1"/>
</dbReference>
<dbReference type="EnsemblMetazoa" id="HelroT172886">
    <property type="protein sequence ID" value="HelroP172886"/>
    <property type="gene ID" value="HelroG172886"/>
</dbReference>
<dbReference type="Gene3D" id="6.20.50.160">
    <property type="match status" value="1"/>
</dbReference>
<reference evidence="7" key="1">
    <citation type="submission" date="2012-12" db="EMBL/GenBank/DDBJ databases">
        <authorList>
            <person name="Hellsten U."/>
            <person name="Grimwood J."/>
            <person name="Chapman J.A."/>
            <person name="Shapiro H."/>
            <person name="Aerts A."/>
            <person name="Otillar R.P."/>
            <person name="Terry A.Y."/>
            <person name="Boore J.L."/>
            <person name="Simakov O."/>
            <person name="Marletaz F."/>
            <person name="Cho S.-J."/>
            <person name="Edsinger-Gonzales E."/>
            <person name="Havlak P."/>
            <person name="Kuo D.-H."/>
            <person name="Larsson T."/>
            <person name="Lv J."/>
            <person name="Arendt D."/>
            <person name="Savage R."/>
            <person name="Osoegawa K."/>
            <person name="de Jong P."/>
            <person name="Lindberg D.R."/>
            <person name="Seaver E.C."/>
            <person name="Weisblat D.A."/>
            <person name="Putnam N.H."/>
            <person name="Grigoriev I.V."/>
            <person name="Rokhsar D.S."/>
        </authorList>
    </citation>
    <scope>NUCLEOTIDE SEQUENCE</scope>
</reference>
<dbReference type="Pfam" id="PF17791">
    <property type="entry name" value="MG3"/>
    <property type="match status" value="1"/>
</dbReference>
<organism evidence="6 7">
    <name type="scientific">Helobdella robusta</name>
    <name type="common">Californian leech</name>
    <dbReference type="NCBI Taxonomy" id="6412"/>
    <lineage>
        <taxon>Eukaryota</taxon>
        <taxon>Metazoa</taxon>
        <taxon>Spiralia</taxon>
        <taxon>Lophotrochozoa</taxon>
        <taxon>Annelida</taxon>
        <taxon>Clitellata</taxon>
        <taxon>Hirudinea</taxon>
        <taxon>Rhynchobdellida</taxon>
        <taxon>Glossiphoniidae</taxon>
        <taxon>Helobdella</taxon>
    </lineage>
</organism>
<dbReference type="Gene3D" id="2.60.40.1930">
    <property type="match status" value="2"/>
</dbReference>
<keyword evidence="7" id="KW-1185">Reference proteome</keyword>
<keyword evidence="2" id="KW-0882">Thioester bond</keyword>
<dbReference type="Pfam" id="PF07703">
    <property type="entry name" value="A2M_BRD"/>
    <property type="match status" value="1"/>
</dbReference>
<name>T1F626_HELRO</name>
<dbReference type="eggNOG" id="KOG1366">
    <property type="taxonomic scope" value="Eukaryota"/>
</dbReference>
<dbReference type="SMART" id="SM01359">
    <property type="entry name" value="A2M_N_2"/>
    <property type="match status" value="1"/>
</dbReference>
<dbReference type="AlphaFoldDB" id="T1F626"/>
<evidence type="ECO:0000256" key="1">
    <source>
        <dbReference type="ARBA" id="ARBA00022729"/>
    </source>
</evidence>
<gene>
    <name evidence="6" type="primary">20204275</name>
    <name evidence="5" type="ORF">HELRODRAFT_172886</name>
</gene>
<dbReference type="STRING" id="6412.T1F626"/>
<dbReference type="PANTHER" id="PTHR11412">
    <property type="entry name" value="MACROGLOBULIN / COMPLEMENT"/>
    <property type="match status" value="1"/>
</dbReference>
<evidence type="ECO:0000313" key="5">
    <source>
        <dbReference type="EMBL" id="ESO03862.1"/>
    </source>
</evidence>
<reference evidence="6" key="3">
    <citation type="submission" date="2015-06" db="UniProtKB">
        <authorList>
            <consortium name="EnsemblMetazoa"/>
        </authorList>
    </citation>
    <scope>IDENTIFICATION</scope>
</reference>
<dbReference type="InParanoid" id="T1F626"/>
<dbReference type="HOGENOM" id="CLU_408981_0_0_1"/>
<dbReference type="CTD" id="20204275"/>
<dbReference type="Gene3D" id="2.60.40.1940">
    <property type="match status" value="1"/>
</dbReference>
<protein>
    <recommendedName>
        <fullName evidence="4">Alpha-2-macroglobulin bait region domain-containing protein</fullName>
    </recommendedName>
</protein>
<evidence type="ECO:0000256" key="2">
    <source>
        <dbReference type="ARBA" id="ARBA00022966"/>
    </source>
</evidence>
<dbReference type="InterPro" id="IPR050473">
    <property type="entry name" value="A2M/Complement_sys"/>
</dbReference>
<dbReference type="InterPro" id="IPR011625">
    <property type="entry name" value="A2M_N_BRD"/>
</dbReference>
<sequence>MSPRTIRPSSSYTFTINFKAPQNCSSRDARVRASIIYWYSNKVNGAKVMVSRNVSVQSEVQLQLFAEIKFNEESFNHSSSLVVNRKVTSMFILTDKKIYKPGQLVRYRVLMLNDNLKPYRKPFNLSIEDPRSNLIVQRTNVHLTKGVFSGQLQLSKVTPLGFWTINVQTKSLGHYAPLTIELSRRYCRLIILNSFSSTSKIRGRGGASKRYQVPANVDDETDNSTKNQNSLKIAVTAKYTHGKPVQGVVLMVLKLKLPGMENVPTIYKFLQLTDGKADVSVSYKDLLNLFPCSDSFNHLLYQTIEVEAFISEQVSGKVLKASSSVACTYQQYDLQFYRTSTSYKPGFSFNAFVKLTNPDLPQPLINDIQYTNGTYKNISVRALFLLRNYSSSFEKVLNAQFDKYGKVSLLLFGDENIRSFTLNAMYKDEMLDLYMFATLYASDFNNRDRQFLKLSTKSVDDVLQPGRNTTFLVRSTEPIKSFFYQFTITLSKQLALELAPRVKILTYYVSTKDEVVADAMTVNVEDYLVNKVNITFDKNATSPSQRIILNVEAEKDSVVFLTAVDKSVLLQQTPIKLTKMVSANLDKYESASSYWYDYHSDIEYGLSSHFKGTEELFDSLNLIAFSSSLIYKHVYSYEESYGDKQQAPSTLTTQMAPTFENISQKPGFGLIS</sequence>